<dbReference type="PATRIC" id="fig|558151.6.peg.4237"/>
<organism evidence="3 4">
    <name type="scientific">Chryseobacterium angstadtii</name>
    <dbReference type="NCBI Taxonomy" id="558151"/>
    <lineage>
        <taxon>Bacteria</taxon>
        <taxon>Pseudomonadati</taxon>
        <taxon>Bacteroidota</taxon>
        <taxon>Flavobacteriia</taxon>
        <taxon>Flavobacteriales</taxon>
        <taxon>Weeksellaceae</taxon>
        <taxon>Chryseobacterium group</taxon>
        <taxon>Chryseobacterium</taxon>
    </lineage>
</organism>
<dbReference type="GO" id="GO:0003677">
    <property type="term" value="F:DNA binding"/>
    <property type="evidence" value="ECO:0007669"/>
    <property type="project" value="InterPro"/>
</dbReference>
<dbReference type="InterPro" id="IPR036388">
    <property type="entry name" value="WH-like_DNA-bd_sf"/>
</dbReference>
<dbReference type="RefSeq" id="WP_048508474.1">
    <property type="nucleotide sequence ID" value="NZ_LFND01000007.1"/>
</dbReference>
<dbReference type="GO" id="GO:0006355">
    <property type="term" value="P:regulation of DNA-templated transcription"/>
    <property type="evidence" value="ECO:0007669"/>
    <property type="project" value="InterPro"/>
</dbReference>
<comment type="caution">
    <text evidence="3">The sequence shown here is derived from an EMBL/GenBank/DDBJ whole genome shotgun (WGS) entry which is preliminary data.</text>
</comment>
<keyword evidence="1" id="KW-0472">Membrane</keyword>
<dbReference type="Gene3D" id="1.25.40.10">
    <property type="entry name" value="Tetratricopeptide repeat domain"/>
    <property type="match status" value="1"/>
</dbReference>
<dbReference type="STRING" id="558151.ACM46_20185"/>
<dbReference type="Gene3D" id="1.10.10.10">
    <property type="entry name" value="Winged helix-like DNA-binding domain superfamily/Winged helix DNA-binding domain"/>
    <property type="match status" value="1"/>
</dbReference>
<dbReference type="SMART" id="SM00421">
    <property type="entry name" value="HTH_LUXR"/>
    <property type="match status" value="1"/>
</dbReference>
<keyword evidence="4" id="KW-1185">Reference proteome</keyword>
<dbReference type="SUPFAM" id="SSF46894">
    <property type="entry name" value="C-terminal effector domain of the bipartite response regulators"/>
    <property type="match status" value="1"/>
</dbReference>
<evidence type="ECO:0000256" key="1">
    <source>
        <dbReference type="SAM" id="Phobius"/>
    </source>
</evidence>
<keyword evidence="1" id="KW-0812">Transmembrane</keyword>
<accession>A0A0J7HZD2</accession>
<dbReference type="AlphaFoldDB" id="A0A0J7HZD2"/>
<gene>
    <name evidence="3" type="ORF">ACM46_20185</name>
</gene>
<dbReference type="InterPro" id="IPR019734">
    <property type="entry name" value="TPR_rpt"/>
</dbReference>
<dbReference type="InterPro" id="IPR011990">
    <property type="entry name" value="TPR-like_helical_dom_sf"/>
</dbReference>
<dbReference type="Proteomes" id="UP000036261">
    <property type="component" value="Unassembled WGS sequence"/>
</dbReference>
<protein>
    <recommendedName>
        <fullName evidence="2">HTH luxR-type domain-containing protein</fullName>
    </recommendedName>
</protein>
<dbReference type="EMBL" id="LFND01000007">
    <property type="protein sequence ID" value="KMQ59417.1"/>
    <property type="molecule type" value="Genomic_DNA"/>
</dbReference>
<dbReference type="InterPro" id="IPR016032">
    <property type="entry name" value="Sig_transdc_resp-reg_C-effctor"/>
</dbReference>
<evidence type="ECO:0000313" key="3">
    <source>
        <dbReference type="EMBL" id="KMQ59417.1"/>
    </source>
</evidence>
<feature type="transmembrane region" description="Helical" evidence="1">
    <location>
        <begin position="330"/>
        <end position="350"/>
    </location>
</feature>
<feature type="domain" description="HTH luxR-type" evidence="2">
    <location>
        <begin position="458"/>
        <end position="516"/>
    </location>
</feature>
<dbReference type="SMART" id="SM00028">
    <property type="entry name" value="TPR"/>
    <property type="match status" value="4"/>
</dbReference>
<dbReference type="OrthoDB" id="1523128at2"/>
<name>A0A0J7HZD2_9FLAO</name>
<proteinExistence type="predicted"/>
<evidence type="ECO:0000313" key="4">
    <source>
        <dbReference type="Proteomes" id="UP000036261"/>
    </source>
</evidence>
<reference evidence="3 4" key="1">
    <citation type="journal article" date="2013" name="Int. J. Syst. Evol. Microbiol.">
        <title>Chryseobacterium angstadtii sp. nov., isolated from a newt tank.</title>
        <authorList>
            <person name="Kirk K.E."/>
            <person name="Hoffman J.A."/>
            <person name="Smith K.A."/>
            <person name="Strahan B.L."/>
            <person name="Failor K.C."/>
            <person name="Krebs J.E."/>
            <person name="Gale A.N."/>
            <person name="Do T.D."/>
            <person name="Sontag T.C."/>
            <person name="Batties A.M."/>
            <person name="Mistiszyn K."/>
            <person name="Newman J.D."/>
        </authorList>
    </citation>
    <scope>NUCLEOTIDE SEQUENCE [LARGE SCALE GENOMIC DNA]</scope>
    <source>
        <strain evidence="3 4">KM</strain>
    </source>
</reference>
<sequence>MGKSLLIIWSLLISVSLCFGQEKKEYRQYMETANELKFKDWKKAEANIQTARKNVSDKDLGDFYIEAAKIYSDVNYFDLALDYSDKAYALFLDKDEKKMAKIDGIFAYIYSQLNDTKRAVAYYKKLLNFYQKQKEQTETIKSLNNLGNAYLVLSKLDSSRYYFEKSLMIFETYDNPVLKAFVFSNFGKLNFLEGNTLKAENYLLDAEGILKRNNIQDHKSNYQVNYNLANFYIEQKNPQKALLHAENVGRYVVPNSVSFDNTNYLRTLYRAYQLNKDYKLASETFAKYDSIRELLNIEEKAVNVERLKVKQDYELEKRLNKIEQDRKNTLYIVMVVILLLVSAICILLLINFRNKTEKLRLEKKLIENRERELEIDNQMKEKMLVYKSMEQSKIEEIFKSILEQVNVLKSKLNDSEINEVSRIINDIKMNTKQDSWGEFEYHFLNIHESFYENLDLKHPGLTNYDKRLAAMLKLKLSTKEISNLLNVTPKTIENSRTRLRKKMNLTNTKEDLAQYLNEL</sequence>
<keyword evidence="1" id="KW-1133">Transmembrane helix</keyword>
<dbReference type="Pfam" id="PF00196">
    <property type="entry name" value="GerE"/>
    <property type="match status" value="1"/>
</dbReference>
<dbReference type="InterPro" id="IPR000792">
    <property type="entry name" value="Tscrpt_reg_LuxR_C"/>
</dbReference>
<dbReference type="SUPFAM" id="SSF48452">
    <property type="entry name" value="TPR-like"/>
    <property type="match status" value="1"/>
</dbReference>
<evidence type="ECO:0000259" key="2">
    <source>
        <dbReference type="SMART" id="SM00421"/>
    </source>
</evidence>